<evidence type="ECO:0000313" key="3">
    <source>
        <dbReference type="Proteomes" id="UP000295662"/>
    </source>
</evidence>
<dbReference type="InterPro" id="IPR029063">
    <property type="entry name" value="SAM-dependent_MTases_sf"/>
</dbReference>
<reference evidence="2 3" key="1">
    <citation type="submission" date="2019-03" db="EMBL/GenBank/DDBJ databases">
        <title>Genomic Encyclopedia of Archaeal and Bacterial Type Strains, Phase II (KMG-II): from individual species to whole genera.</title>
        <authorList>
            <person name="Goeker M."/>
        </authorList>
    </citation>
    <scope>NUCLEOTIDE SEQUENCE [LARGE SCALE GENOMIC DNA]</scope>
    <source>
        <strain evidence="2 3">ATCC 25309</strain>
    </source>
</reference>
<dbReference type="PANTHER" id="PTHR34203:SF15">
    <property type="entry name" value="SLL1173 PROTEIN"/>
    <property type="match status" value="1"/>
</dbReference>
<dbReference type="InterPro" id="IPR006342">
    <property type="entry name" value="FkbM_mtfrase"/>
</dbReference>
<dbReference type="InterPro" id="IPR052514">
    <property type="entry name" value="SAM-dependent_MTase"/>
</dbReference>
<feature type="domain" description="Methyltransferase FkbM" evidence="1">
    <location>
        <begin position="92"/>
        <end position="254"/>
    </location>
</feature>
<keyword evidence="2" id="KW-0489">Methyltransferase</keyword>
<dbReference type="NCBIfam" id="TIGR01444">
    <property type="entry name" value="fkbM_fam"/>
    <property type="match status" value="1"/>
</dbReference>
<accession>A0A4R7S4W4</accession>
<dbReference type="Proteomes" id="UP000295662">
    <property type="component" value="Unassembled WGS sequence"/>
</dbReference>
<dbReference type="GO" id="GO:0032259">
    <property type="term" value="P:methylation"/>
    <property type="evidence" value="ECO:0007669"/>
    <property type="project" value="UniProtKB-KW"/>
</dbReference>
<dbReference type="AlphaFoldDB" id="A0A4R7S4W4"/>
<dbReference type="OrthoDB" id="186436at2"/>
<sequence>MNPGYHLLSVGAKIWPLVRGRDFMIRNVLRRPAWRDALAGRTSLVKTRAGFPMHVNPGNDFISMGLKLFGNIEPVTERFILEHVPESGGFADIGANVGYFSLLVASLRRDALVHSFEPNPPIASLLEKSVQLNNLSGRVTVNRLAVGDQAGVLPFCLHDTNTGHSRLAADGVGGDIEVPVIVWDDWWALKVPEPRIHCVKMDIEGAELLALRGMKNFLLRQKPALIVEGYEEQLREFGCTVAGMKQFIMDLGYREACPADGNLYFTHSHA</sequence>
<dbReference type="Pfam" id="PF05050">
    <property type="entry name" value="Methyltransf_21"/>
    <property type="match status" value="1"/>
</dbReference>
<dbReference type="SUPFAM" id="SSF53335">
    <property type="entry name" value="S-adenosyl-L-methionine-dependent methyltransferases"/>
    <property type="match status" value="1"/>
</dbReference>
<name>A0A4R7S4W4_9BACT</name>
<keyword evidence="2" id="KW-0808">Transferase</keyword>
<dbReference type="Gene3D" id="3.40.50.150">
    <property type="entry name" value="Vaccinia Virus protein VP39"/>
    <property type="match status" value="1"/>
</dbReference>
<dbReference type="EMBL" id="SOCA01000002">
    <property type="protein sequence ID" value="TDU73401.1"/>
    <property type="molecule type" value="Genomic_DNA"/>
</dbReference>
<protein>
    <submittedName>
        <fullName evidence="2">FkbM family methyltransferase</fullName>
    </submittedName>
</protein>
<dbReference type="GO" id="GO:0008168">
    <property type="term" value="F:methyltransferase activity"/>
    <property type="evidence" value="ECO:0007669"/>
    <property type="project" value="UniProtKB-KW"/>
</dbReference>
<gene>
    <name evidence="2" type="ORF">EI77_01871</name>
</gene>
<comment type="caution">
    <text evidence="2">The sequence shown here is derived from an EMBL/GenBank/DDBJ whole genome shotgun (WGS) entry which is preliminary data.</text>
</comment>
<evidence type="ECO:0000313" key="2">
    <source>
        <dbReference type="EMBL" id="TDU73401.1"/>
    </source>
</evidence>
<organism evidence="2 3">
    <name type="scientific">Prosthecobacter fusiformis</name>
    <dbReference type="NCBI Taxonomy" id="48464"/>
    <lineage>
        <taxon>Bacteria</taxon>
        <taxon>Pseudomonadati</taxon>
        <taxon>Verrucomicrobiota</taxon>
        <taxon>Verrucomicrobiia</taxon>
        <taxon>Verrucomicrobiales</taxon>
        <taxon>Verrucomicrobiaceae</taxon>
        <taxon>Prosthecobacter</taxon>
    </lineage>
</organism>
<proteinExistence type="predicted"/>
<keyword evidence="3" id="KW-1185">Reference proteome</keyword>
<dbReference type="PANTHER" id="PTHR34203">
    <property type="entry name" value="METHYLTRANSFERASE, FKBM FAMILY PROTEIN"/>
    <property type="match status" value="1"/>
</dbReference>
<evidence type="ECO:0000259" key="1">
    <source>
        <dbReference type="Pfam" id="PF05050"/>
    </source>
</evidence>